<dbReference type="Gene3D" id="2.40.30.170">
    <property type="match status" value="1"/>
</dbReference>
<name>A0A1G9UAK7_9FIRM</name>
<evidence type="ECO:0000259" key="4">
    <source>
        <dbReference type="Pfam" id="PF25973"/>
    </source>
</evidence>
<comment type="similarity">
    <text evidence="1">Belongs to the membrane fusion protein (MFP) (TC 8.A.1) family.</text>
</comment>
<feature type="coiled-coil region" evidence="2">
    <location>
        <begin position="109"/>
        <end position="153"/>
    </location>
</feature>
<dbReference type="GO" id="GO:0015562">
    <property type="term" value="F:efflux transmembrane transporter activity"/>
    <property type="evidence" value="ECO:0007669"/>
    <property type="project" value="TreeGrafter"/>
</dbReference>
<dbReference type="RefSeq" id="WP_091649111.1">
    <property type="nucleotide sequence ID" value="NZ_FNHQ01000009.1"/>
</dbReference>
<dbReference type="NCBIfam" id="TIGR01730">
    <property type="entry name" value="RND_mfp"/>
    <property type="match status" value="1"/>
</dbReference>
<dbReference type="AlphaFoldDB" id="A0A1G9UAK7"/>
<dbReference type="Proteomes" id="UP000199309">
    <property type="component" value="Unassembled WGS sequence"/>
</dbReference>
<gene>
    <name evidence="6" type="ORF">SAMN05660299_01128</name>
</gene>
<evidence type="ECO:0000256" key="2">
    <source>
        <dbReference type="SAM" id="Coils"/>
    </source>
</evidence>
<dbReference type="Pfam" id="PF25989">
    <property type="entry name" value="YknX_C"/>
    <property type="match status" value="1"/>
</dbReference>
<feature type="domain" description="YknX-like C-terminal permuted SH3-like" evidence="5">
    <location>
        <begin position="296"/>
        <end position="359"/>
    </location>
</feature>
<dbReference type="OrthoDB" id="5392603at2"/>
<feature type="domain" description="CzcB-like barrel-sandwich hybrid" evidence="4">
    <location>
        <begin position="70"/>
        <end position="208"/>
    </location>
</feature>
<dbReference type="PANTHER" id="PTHR30469">
    <property type="entry name" value="MULTIDRUG RESISTANCE PROTEIN MDTA"/>
    <property type="match status" value="1"/>
</dbReference>
<feature type="domain" description="CusB-like beta-barrel" evidence="3">
    <location>
        <begin position="213"/>
        <end position="289"/>
    </location>
</feature>
<dbReference type="Pfam" id="PF25973">
    <property type="entry name" value="BSH_CzcB"/>
    <property type="match status" value="1"/>
</dbReference>
<sequence>MIKNKPRTRTVMIILILALLAGTATWRIYNAQQQAALSIQPLAVTTAEARTTQKPNTLKLTGTVEGMTSAIISSRFAGKIDQILVEDGQAVQKGATLLTLDTIEMANAVRIAQNNVRQTEANLNTAQADYQRYNTLYAKNAVTKQQLESAEARLITSRTEVDNAYANLNNSQKQIEDGSILSPVTGVIANKAATIGQVVSPGAALLSVEQIDQVYVVVNVEQKDIALAKMGAAVTVNVDAYPDQTFTGTIAVINPVAGNESRMFRVKIKVDNANQLLKPGMFAQTTLTAGEPVTTLAIPRSAILTQKGLHYVYVATNHQAKKTLVETGDLIDNLMEVKAGLRPGMSVVIDNLDKIKDGDALLIEGGISQ</sequence>
<dbReference type="Gene3D" id="2.40.50.100">
    <property type="match status" value="1"/>
</dbReference>
<evidence type="ECO:0000313" key="7">
    <source>
        <dbReference type="Proteomes" id="UP000199309"/>
    </source>
</evidence>
<keyword evidence="7" id="KW-1185">Reference proteome</keyword>
<dbReference type="GO" id="GO:1990281">
    <property type="term" value="C:efflux pump complex"/>
    <property type="evidence" value="ECO:0007669"/>
    <property type="project" value="TreeGrafter"/>
</dbReference>
<dbReference type="InterPro" id="IPR058792">
    <property type="entry name" value="Beta-barrel_RND_2"/>
</dbReference>
<evidence type="ECO:0000256" key="1">
    <source>
        <dbReference type="ARBA" id="ARBA00009477"/>
    </source>
</evidence>
<protein>
    <submittedName>
        <fullName evidence="6">RND family efflux transporter, MFP subunit</fullName>
    </submittedName>
</protein>
<proteinExistence type="inferred from homology"/>
<reference evidence="6 7" key="1">
    <citation type="submission" date="2016-10" db="EMBL/GenBank/DDBJ databases">
        <authorList>
            <person name="de Groot N.N."/>
        </authorList>
    </citation>
    <scope>NUCLEOTIDE SEQUENCE [LARGE SCALE GENOMIC DNA]</scope>
    <source>
        <strain evidence="6 7">DSM 16981</strain>
    </source>
</reference>
<evidence type="ECO:0000313" key="6">
    <source>
        <dbReference type="EMBL" id="SDM56882.1"/>
    </source>
</evidence>
<keyword evidence="2" id="KW-0175">Coiled coil</keyword>
<dbReference type="InterPro" id="IPR058647">
    <property type="entry name" value="BSH_CzcB-like"/>
</dbReference>
<dbReference type="Pfam" id="PF25954">
    <property type="entry name" value="Beta-barrel_RND_2"/>
    <property type="match status" value="1"/>
</dbReference>
<dbReference type="SUPFAM" id="SSF111369">
    <property type="entry name" value="HlyD-like secretion proteins"/>
    <property type="match status" value="1"/>
</dbReference>
<dbReference type="EMBL" id="FNHQ01000009">
    <property type="protein sequence ID" value="SDM56882.1"/>
    <property type="molecule type" value="Genomic_DNA"/>
</dbReference>
<organism evidence="6 7">
    <name type="scientific">Megasphaera paucivorans</name>
    <dbReference type="NCBI Taxonomy" id="349095"/>
    <lineage>
        <taxon>Bacteria</taxon>
        <taxon>Bacillati</taxon>
        <taxon>Bacillota</taxon>
        <taxon>Negativicutes</taxon>
        <taxon>Veillonellales</taxon>
        <taxon>Veillonellaceae</taxon>
        <taxon>Megasphaera</taxon>
    </lineage>
</organism>
<dbReference type="STRING" id="349095.SAMN05660299_01128"/>
<dbReference type="InterPro" id="IPR006143">
    <property type="entry name" value="RND_pump_MFP"/>
</dbReference>
<evidence type="ECO:0000259" key="3">
    <source>
        <dbReference type="Pfam" id="PF25954"/>
    </source>
</evidence>
<dbReference type="Gene3D" id="1.10.287.470">
    <property type="entry name" value="Helix hairpin bin"/>
    <property type="match status" value="1"/>
</dbReference>
<dbReference type="FunFam" id="2.40.30.170:FF:000010">
    <property type="entry name" value="Efflux RND transporter periplasmic adaptor subunit"/>
    <property type="match status" value="1"/>
</dbReference>
<evidence type="ECO:0000259" key="5">
    <source>
        <dbReference type="Pfam" id="PF25989"/>
    </source>
</evidence>
<accession>A0A1G9UAK7</accession>
<dbReference type="InterPro" id="IPR058637">
    <property type="entry name" value="YknX-like_C"/>
</dbReference>
<dbReference type="Gene3D" id="2.40.420.20">
    <property type="match status" value="1"/>
</dbReference>